<gene>
    <name evidence="1" type="ORF">ENQ87_07465</name>
</gene>
<dbReference type="EMBL" id="DSOV01000034">
    <property type="protein sequence ID" value="HEN42201.1"/>
    <property type="molecule type" value="Genomic_DNA"/>
</dbReference>
<reference evidence="1" key="1">
    <citation type="journal article" date="2020" name="mSystems">
        <title>Genome- and Community-Level Interaction Insights into Carbon Utilization and Element Cycling Functions of Hydrothermarchaeota in Hydrothermal Sediment.</title>
        <authorList>
            <person name="Zhou Z."/>
            <person name="Liu Y."/>
            <person name="Xu W."/>
            <person name="Pan J."/>
            <person name="Luo Z.H."/>
            <person name="Li M."/>
        </authorList>
    </citation>
    <scope>NUCLEOTIDE SEQUENCE [LARGE SCALE GENOMIC DNA]</scope>
    <source>
        <strain evidence="1">SpSt-349</strain>
    </source>
</reference>
<protein>
    <recommendedName>
        <fullName evidence="2">Lipoprotein</fullName>
    </recommendedName>
</protein>
<accession>A0A831UC89</accession>
<sequence>MPAPGRIAGLLPPGPRPFAAIPQYGEFSMIRNGVVFFALAAAFVLAGCSSGTQDKEQVKAAVTRYNQALSDGYKNLNMGTLLEVAEESQVNKAYFHMAALGESRLRMVSQLKDIQFSDFRFDSPSSARVKTREKWDFQHVNIDTQKIERNEQNFPYEVNYSLARRNGLWKVRAVETAVNPAGTAGK</sequence>
<comment type="caution">
    <text evidence="1">The sequence shown here is derived from an EMBL/GenBank/DDBJ whole genome shotgun (WGS) entry which is preliminary data.</text>
</comment>
<organism evidence="1">
    <name type="scientific">Geobacter metallireducens</name>
    <dbReference type="NCBI Taxonomy" id="28232"/>
    <lineage>
        <taxon>Bacteria</taxon>
        <taxon>Pseudomonadati</taxon>
        <taxon>Thermodesulfobacteriota</taxon>
        <taxon>Desulfuromonadia</taxon>
        <taxon>Geobacterales</taxon>
        <taxon>Geobacteraceae</taxon>
        <taxon>Geobacter</taxon>
    </lineage>
</organism>
<name>A0A831UC89_GEOME</name>
<proteinExistence type="predicted"/>
<evidence type="ECO:0008006" key="2">
    <source>
        <dbReference type="Google" id="ProtNLM"/>
    </source>
</evidence>
<evidence type="ECO:0000313" key="1">
    <source>
        <dbReference type="EMBL" id="HEN42201.1"/>
    </source>
</evidence>
<dbReference type="AlphaFoldDB" id="A0A831UC89"/>